<dbReference type="GO" id="GO:0031177">
    <property type="term" value="F:phosphopantetheine binding"/>
    <property type="evidence" value="ECO:0007669"/>
    <property type="project" value="InterPro"/>
</dbReference>
<keyword evidence="6" id="KW-0812">Transmembrane</keyword>
<dbReference type="GO" id="GO:0043041">
    <property type="term" value="P:amino acid activation for nonribosomal peptide biosynthetic process"/>
    <property type="evidence" value="ECO:0007669"/>
    <property type="project" value="TreeGrafter"/>
</dbReference>
<organism evidence="8 9">
    <name type="scientific">Naegleria lovaniensis</name>
    <name type="common">Amoeba</name>
    <dbReference type="NCBI Taxonomy" id="51637"/>
    <lineage>
        <taxon>Eukaryota</taxon>
        <taxon>Discoba</taxon>
        <taxon>Heterolobosea</taxon>
        <taxon>Tetramitia</taxon>
        <taxon>Eutetramitia</taxon>
        <taxon>Vahlkampfiidae</taxon>
        <taxon>Naegleria</taxon>
    </lineage>
</organism>
<dbReference type="InterPro" id="IPR025110">
    <property type="entry name" value="AMP-bd_C"/>
</dbReference>
<dbReference type="GO" id="GO:0005737">
    <property type="term" value="C:cytoplasm"/>
    <property type="evidence" value="ECO:0007669"/>
    <property type="project" value="TreeGrafter"/>
</dbReference>
<dbReference type="GO" id="GO:0044550">
    <property type="term" value="P:secondary metabolite biosynthetic process"/>
    <property type="evidence" value="ECO:0007669"/>
    <property type="project" value="TreeGrafter"/>
</dbReference>
<dbReference type="SUPFAM" id="SSF52777">
    <property type="entry name" value="CoA-dependent acyltransferases"/>
    <property type="match status" value="2"/>
</dbReference>
<name>A0AA88KKU5_NAELO</name>
<keyword evidence="3" id="KW-0436">Ligase</keyword>
<keyword evidence="4" id="KW-0276">Fatty acid metabolism</keyword>
<evidence type="ECO:0000256" key="5">
    <source>
        <dbReference type="ARBA" id="ARBA00023098"/>
    </source>
</evidence>
<dbReference type="InterPro" id="IPR042099">
    <property type="entry name" value="ANL_N_sf"/>
</dbReference>
<evidence type="ECO:0000313" key="8">
    <source>
        <dbReference type="EMBL" id="KAG2383463.1"/>
    </source>
</evidence>
<proteinExistence type="predicted"/>
<dbReference type="InterPro" id="IPR020806">
    <property type="entry name" value="PKS_PP-bd"/>
</dbReference>
<dbReference type="InterPro" id="IPR023213">
    <property type="entry name" value="CAT-like_dom_sf"/>
</dbReference>
<dbReference type="Gene3D" id="2.30.38.10">
    <property type="entry name" value="Luciferase, Domain 3"/>
    <property type="match status" value="1"/>
</dbReference>
<dbReference type="InterPro" id="IPR001242">
    <property type="entry name" value="Condensation_dom"/>
</dbReference>
<dbReference type="PROSITE" id="PS00012">
    <property type="entry name" value="PHOSPHOPANTETHEINE"/>
    <property type="match status" value="1"/>
</dbReference>
<dbReference type="Pfam" id="PF00501">
    <property type="entry name" value="AMP-binding"/>
    <property type="match status" value="2"/>
</dbReference>
<evidence type="ECO:0000256" key="6">
    <source>
        <dbReference type="SAM" id="Phobius"/>
    </source>
</evidence>
<evidence type="ECO:0000256" key="1">
    <source>
        <dbReference type="ARBA" id="ARBA00022450"/>
    </source>
</evidence>
<dbReference type="InterPro" id="IPR020845">
    <property type="entry name" value="AMP-binding_CS"/>
</dbReference>
<dbReference type="Proteomes" id="UP000816034">
    <property type="component" value="Unassembled WGS sequence"/>
</dbReference>
<evidence type="ECO:0000259" key="7">
    <source>
        <dbReference type="PROSITE" id="PS50075"/>
    </source>
</evidence>
<dbReference type="GO" id="GO:0008610">
    <property type="term" value="P:lipid biosynthetic process"/>
    <property type="evidence" value="ECO:0007669"/>
    <property type="project" value="InterPro"/>
</dbReference>
<dbReference type="PROSITE" id="PS00455">
    <property type="entry name" value="AMP_BINDING"/>
    <property type="match status" value="2"/>
</dbReference>
<dbReference type="GO" id="GO:0006631">
    <property type="term" value="P:fatty acid metabolic process"/>
    <property type="evidence" value="ECO:0007669"/>
    <property type="project" value="UniProtKB-KW"/>
</dbReference>
<dbReference type="PROSITE" id="PS50075">
    <property type="entry name" value="CARRIER"/>
    <property type="match status" value="2"/>
</dbReference>
<dbReference type="PANTHER" id="PTHR45527:SF1">
    <property type="entry name" value="FATTY ACID SYNTHASE"/>
    <property type="match status" value="1"/>
</dbReference>
<keyword evidence="9" id="KW-1185">Reference proteome</keyword>
<dbReference type="GO" id="GO:0016874">
    <property type="term" value="F:ligase activity"/>
    <property type="evidence" value="ECO:0007669"/>
    <property type="project" value="UniProtKB-KW"/>
</dbReference>
<dbReference type="Pfam" id="PF13193">
    <property type="entry name" value="AMP-binding_C"/>
    <property type="match status" value="1"/>
</dbReference>
<keyword evidence="5" id="KW-0443">Lipid metabolism</keyword>
<keyword evidence="1" id="KW-0596">Phosphopantetheine</keyword>
<dbReference type="InterPro" id="IPR000873">
    <property type="entry name" value="AMP-dep_synth/lig_dom"/>
</dbReference>
<dbReference type="Pfam" id="PF23024">
    <property type="entry name" value="AMP-dom_DIP2-like"/>
    <property type="match status" value="1"/>
</dbReference>
<dbReference type="InterPro" id="IPR036736">
    <property type="entry name" value="ACP-like_sf"/>
</dbReference>
<dbReference type="SMART" id="SM00823">
    <property type="entry name" value="PKS_PP"/>
    <property type="match status" value="2"/>
</dbReference>
<dbReference type="Gene3D" id="3.30.559.30">
    <property type="entry name" value="Nonribosomal peptide synthetase, condensation domain"/>
    <property type="match status" value="1"/>
</dbReference>
<gene>
    <name evidence="8" type="ORF">C9374_004134</name>
</gene>
<comment type="caution">
    <text evidence="8">The sequence shown here is derived from an EMBL/GenBank/DDBJ whole genome shotgun (WGS) entry which is preliminary data.</text>
</comment>
<keyword evidence="6" id="KW-0472">Membrane</keyword>
<feature type="domain" description="Carrier" evidence="7">
    <location>
        <begin position="672"/>
        <end position="748"/>
    </location>
</feature>
<keyword evidence="6" id="KW-1133">Transmembrane helix</keyword>
<dbReference type="Gene3D" id="3.30.559.10">
    <property type="entry name" value="Chloramphenicol acetyltransferase-like domain"/>
    <property type="match status" value="1"/>
</dbReference>
<dbReference type="GeneID" id="68096589"/>
<feature type="transmembrane region" description="Helical" evidence="6">
    <location>
        <begin position="89"/>
        <end position="109"/>
    </location>
</feature>
<dbReference type="InterPro" id="IPR009081">
    <property type="entry name" value="PP-bd_ACP"/>
</dbReference>
<dbReference type="PANTHER" id="PTHR45527">
    <property type="entry name" value="NONRIBOSOMAL PEPTIDE SYNTHETASE"/>
    <property type="match status" value="1"/>
</dbReference>
<dbReference type="SUPFAM" id="SSF56801">
    <property type="entry name" value="Acetyl-CoA synthetase-like"/>
    <property type="match status" value="2"/>
</dbReference>
<accession>A0AA88KKU5</accession>
<dbReference type="InterPro" id="IPR040097">
    <property type="entry name" value="FAAL/FAAC"/>
</dbReference>
<dbReference type="InterPro" id="IPR045851">
    <property type="entry name" value="AMP-bd_C_sf"/>
</dbReference>
<dbReference type="InterPro" id="IPR006162">
    <property type="entry name" value="Ppantetheine_attach_site"/>
</dbReference>
<dbReference type="CDD" id="cd05931">
    <property type="entry name" value="FAAL"/>
    <property type="match status" value="1"/>
</dbReference>
<sequence>MSFNVANDSNTTSSAHSNLVAMLENAALSCGDNLLYRFLDFSQGKDLIPSRIHEISYKQFHIHVKSLAALIQTQSNVGDRALLIYEPGLGFITSFMACIYAGVLAVPVYPPKRMEEFGKLEKILSDSQPNLFLLSKQVHDHFEQQGINKYFKKSSSSSTSTSQNSSCPTKKEMDMALQQQLEICHEAFEGFNVLVTDALKFSESNNLMAFWKQPENLSTESLAFLQYTSGSTSDPKGVMLTHGNLLHNSHVIEKSFGHTNKSHGMIWLPPYHDMGLIGGLLQVIYAQFSCTLMSPFAFIECPLRWLLAVSQYSATTCGGPNFAYQLCVKYFLENKDHLLMDENSRQLLASVNLSSWDVAFVGAEPIREETLERFYQVFREYGFKKESFYPCYGLAESTLFVSGVEKGKGFDCVTRQQMATTLSKSQQHSSSSDDERKKLSQKFVNCGKSDGTAFGQILKIVDPESGTELTSDDQEGEIWLKSPSVAKGYWKKPEITQEIFHARLNGIDITENSFLKTGDLGFVKNGQLFITGRRKDLIIINGLNYYPQDIEFVVSESHEKVRRGCVVSFSIEVNGNENFVVVAETKATESTEFDNIIHAMRKAIVENLGVSLYCALACIILMKPHGLQKTTSGKVRRQPTKGAFLNNKLNTKHIVHRWDRQSETEEDTAAQLPHTPTEIQLAKVWKDVLNTGTEPYLNSHFLLQGGSSIQLIQLQTRIQQQFHVNLSLSKLLTSPTLQAMAKVIEQEEKESIETSSIIAMAKERPITIPLSYSQQRFWFLHHLIADAAIHNVFSAVRMKGKLDMQALTRSLMTIMDRHESLRSCFPEYDSSPYQFVHEKSNFTLREYNLQHFMEETSREEEANRILLAEVKKPFTLQEAPLVRGCLIQMSKEEHILALTFHHIIIDGWSMSLLIEDFTRCYNAYKHHQQQPLLADRILQYPEYTIWQHENLQREDKLEKQLAYWEHQLKDLPNTLKLPAEQANVLSGGCFEGAHYRFKIDAPMLTELKILTQSQHATLFMGLLALFNVLLFRYCDETDLVVGSPVVNRQQHVELESMVGLMVNTLVLRNQVDPNAGFIGLLARAKQTVLSAFENQEVPFQQVVDRLKVPRDSNENPLFQVMLAMHSPLREVRLDELCMEPVFIDNGTSMFHLTLEVQEMMDGALACSFEYRTDLFNASTIERMATNFVVLLQSAIKEPQRPIKELPLVGEAERHQLLEVWNERISPPNKLLHQLVEEQARKTPNNIALLFGDQTCTYEVLNAKANQLALRLREISLSNNGGNNPFIAISMERSFELLVGLLAILKSGHAYLPLDPTYPEERLQYMLMDSQAGILLTHSCLNEKFSSYQGNRVFVDKLSDDLSLENVESNVNPDDLAYLIYTSGSTGKPKGAMLTHRNVVNTLTGLVQLYEMQSTDKFIHYSSYSFDVSLEELFLPLVTGATVVIAKPNIQYQLEDLVDLIYSSKATLFGITPSLWHGLSCYVDKKPHSMDSLRIITIGNEPVDPRSVQEIQNKCPNATVLNVCGGTETCIDWSLFKIPRNFKGKVVPIGRALPGVQLYVLDSSMQPVPIGVPGELYVGGHGVGRGYWRNTELTAKSFIENPFATEEERMNGMNLKLFKTGDLVRFLPDGNLVYLSRMDHQIKIRGFRVELGEIENVMRQSGMIHEAVVILNEDPNFSQNKQLLGYILCKEGEQRDRSTVIRDLLEYLEKHLPYYMIPSKIKCIQYIPITSNGKLDRKGLPIIDDDNNIDSLTKFEPPETQAEIKLREIWAKVLKTKAETISAHDNFFAIGGNSILMAQVRSLISDEFGVLLDLATFFKKRTLHSLANLIQSSCPVQQ</sequence>
<evidence type="ECO:0000313" key="9">
    <source>
        <dbReference type="Proteomes" id="UP000816034"/>
    </source>
</evidence>
<dbReference type="Gene3D" id="1.10.1200.10">
    <property type="entry name" value="ACP-like"/>
    <property type="match status" value="2"/>
</dbReference>
<dbReference type="Gene3D" id="3.40.50.980">
    <property type="match status" value="2"/>
</dbReference>
<dbReference type="Pfam" id="PF00550">
    <property type="entry name" value="PP-binding"/>
    <property type="match status" value="2"/>
</dbReference>
<protein>
    <recommendedName>
        <fullName evidence="7">Carrier domain-containing protein</fullName>
    </recommendedName>
</protein>
<dbReference type="EMBL" id="PYSW02000020">
    <property type="protein sequence ID" value="KAG2383463.1"/>
    <property type="molecule type" value="Genomic_DNA"/>
</dbReference>
<dbReference type="Pfam" id="PF00668">
    <property type="entry name" value="Condensation"/>
    <property type="match status" value="1"/>
</dbReference>
<dbReference type="NCBIfam" id="TIGR01733">
    <property type="entry name" value="AA-adenyl-dom"/>
    <property type="match status" value="1"/>
</dbReference>
<evidence type="ECO:0000256" key="3">
    <source>
        <dbReference type="ARBA" id="ARBA00022598"/>
    </source>
</evidence>
<dbReference type="SUPFAM" id="SSF47336">
    <property type="entry name" value="ACP-like"/>
    <property type="match status" value="2"/>
</dbReference>
<reference evidence="8 9" key="1">
    <citation type="journal article" date="2018" name="BMC Genomics">
        <title>The genome of Naegleria lovaniensis, the basis for a comparative approach to unravel pathogenicity factors of the human pathogenic amoeba N. fowleri.</title>
        <authorList>
            <person name="Liechti N."/>
            <person name="Schurch N."/>
            <person name="Bruggmann R."/>
            <person name="Wittwer M."/>
        </authorList>
    </citation>
    <scope>NUCLEOTIDE SEQUENCE [LARGE SCALE GENOMIC DNA]</scope>
    <source>
        <strain evidence="8 9">ATCC 30569</strain>
    </source>
</reference>
<dbReference type="Gene3D" id="3.30.300.30">
    <property type="match status" value="2"/>
</dbReference>
<dbReference type="RefSeq" id="XP_044549142.1">
    <property type="nucleotide sequence ID" value="XM_044693740.1"/>
</dbReference>
<dbReference type="InterPro" id="IPR010071">
    <property type="entry name" value="AA_adenyl_dom"/>
</dbReference>
<evidence type="ECO:0000256" key="4">
    <source>
        <dbReference type="ARBA" id="ARBA00022832"/>
    </source>
</evidence>
<dbReference type="CDD" id="cd19531">
    <property type="entry name" value="LCL_NRPS-like"/>
    <property type="match status" value="1"/>
</dbReference>
<dbReference type="CDD" id="cd05930">
    <property type="entry name" value="A_NRPS"/>
    <property type="match status" value="1"/>
</dbReference>
<evidence type="ECO:0000256" key="2">
    <source>
        <dbReference type="ARBA" id="ARBA00022553"/>
    </source>
</evidence>
<dbReference type="FunFam" id="3.40.50.980:FF:000001">
    <property type="entry name" value="Non-ribosomal peptide synthetase"/>
    <property type="match status" value="1"/>
</dbReference>
<dbReference type="Gene3D" id="3.40.50.12780">
    <property type="entry name" value="N-terminal domain of ligase-like"/>
    <property type="match status" value="1"/>
</dbReference>
<keyword evidence="2" id="KW-0597">Phosphoprotein</keyword>
<feature type="domain" description="Carrier" evidence="7">
    <location>
        <begin position="1756"/>
        <end position="1833"/>
    </location>
</feature>